<dbReference type="EMBL" id="KV418654">
    <property type="protein sequence ID" value="KZP02362.1"/>
    <property type="molecule type" value="Genomic_DNA"/>
</dbReference>
<reference evidence="2 3" key="1">
    <citation type="journal article" date="2016" name="Mol. Biol. Evol.">
        <title>Comparative Genomics of Early-Diverging Mushroom-Forming Fungi Provides Insights into the Origins of Lignocellulose Decay Capabilities.</title>
        <authorList>
            <person name="Nagy L.G."/>
            <person name="Riley R."/>
            <person name="Tritt A."/>
            <person name="Adam C."/>
            <person name="Daum C."/>
            <person name="Floudas D."/>
            <person name="Sun H."/>
            <person name="Yadav J.S."/>
            <person name="Pangilinan J."/>
            <person name="Larsson K.H."/>
            <person name="Matsuura K."/>
            <person name="Barry K."/>
            <person name="Labutti K."/>
            <person name="Kuo R."/>
            <person name="Ohm R.A."/>
            <person name="Bhattacharya S.S."/>
            <person name="Shirouzu T."/>
            <person name="Yoshinaga Y."/>
            <person name="Martin F.M."/>
            <person name="Grigoriev I.V."/>
            <person name="Hibbett D.S."/>
        </authorList>
    </citation>
    <scope>NUCLEOTIDE SEQUENCE [LARGE SCALE GENOMIC DNA]</scope>
    <source>
        <strain evidence="2 3">CBS 109695</strain>
    </source>
</reference>
<accession>A0A167SY01</accession>
<keyword evidence="3" id="KW-1185">Reference proteome</keyword>
<evidence type="ECO:0000256" key="1">
    <source>
        <dbReference type="SAM" id="MobiDB-lite"/>
    </source>
</evidence>
<feature type="non-terminal residue" evidence="2">
    <location>
        <position position="396"/>
    </location>
</feature>
<dbReference type="AlphaFoldDB" id="A0A167SY01"/>
<sequence length="396" mass="43546">MHSTWYEREVVPYALSVKEKITTGALEGPYALLLQDIIKTMEDFTAPGQDAWSISLSKYLQHGDLDVGSNYNRNYNSQVRTKALLLERLATALGCTASDRFDTPRVPSNAPIPPSLKPIVRYAAQWPQYLRDLANHLSEPQGSIAAYPAAAQHSQAMHVDGLQPYPKGMINALSLLSQSRTKLTQAGRLIAEANMQLIAFMLFWHSTHNTPIPRDQDVFFKELLEFGQRNGISSLPPEIVETMTGPKSALLFQGLKLVVEVAVHISPLALLNSINYSNFSIDRRVLIKWGQDLGPKPPYVLAAEGRLWKAIMDITLGTGVREALGSFIEDCRPNNNLLLDMESQLGDYFVNGALKPDRGDIQPAAPPLANVIDKSTADDNTSSQEPPSNVSLAADG</sequence>
<name>A0A167SY01_9AGAM</name>
<gene>
    <name evidence="2" type="ORF">FIBSPDRAFT_976457</name>
</gene>
<organism evidence="2 3">
    <name type="scientific">Athelia psychrophila</name>
    <dbReference type="NCBI Taxonomy" id="1759441"/>
    <lineage>
        <taxon>Eukaryota</taxon>
        <taxon>Fungi</taxon>
        <taxon>Dikarya</taxon>
        <taxon>Basidiomycota</taxon>
        <taxon>Agaricomycotina</taxon>
        <taxon>Agaricomycetes</taxon>
        <taxon>Agaricomycetidae</taxon>
        <taxon>Atheliales</taxon>
        <taxon>Atheliaceae</taxon>
        <taxon>Athelia</taxon>
    </lineage>
</organism>
<dbReference type="OrthoDB" id="10592804at2759"/>
<dbReference type="Proteomes" id="UP000076532">
    <property type="component" value="Unassembled WGS sequence"/>
</dbReference>
<evidence type="ECO:0000313" key="3">
    <source>
        <dbReference type="Proteomes" id="UP000076532"/>
    </source>
</evidence>
<proteinExistence type="predicted"/>
<feature type="compositionally biased region" description="Polar residues" evidence="1">
    <location>
        <begin position="378"/>
        <end position="396"/>
    </location>
</feature>
<evidence type="ECO:0000313" key="2">
    <source>
        <dbReference type="EMBL" id="KZP02362.1"/>
    </source>
</evidence>
<protein>
    <submittedName>
        <fullName evidence="2">Uncharacterized protein</fullName>
    </submittedName>
</protein>
<feature type="region of interest" description="Disordered" evidence="1">
    <location>
        <begin position="372"/>
        <end position="396"/>
    </location>
</feature>